<feature type="region of interest" description="Disordered" evidence="1">
    <location>
        <begin position="198"/>
        <end position="451"/>
    </location>
</feature>
<proteinExistence type="predicted"/>
<reference evidence="2 3" key="1">
    <citation type="journal article" date="2008" name="Nature">
        <title>The genome of Laccaria bicolor provides insights into mycorrhizal symbiosis.</title>
        <authorList>
            <person name="Martin F."/>
            <person name="Aerts A."/>
            <person name="Ahren D."/>
            <person name="Brun A."/>
            <person name="Danchin E.G.J."/>
            <person name="Duchaussoy F."/>
            <person name="Gibon J."/>
            <person name="Kohler A."/>
            <person name="Lindquist E."/>
            <person name="Pereda V."/>
            <person name="Salamov A."/>
            <person name="Shapiro H.J."/>
            <person name="Wuyts J."/>
            <person name="Blaudez D."/>
            <person name="Buee M."/>
            <person name="Brokstein P."/>
            <person name="Canbaeck B."/>
            <person name="Cohen D."/>
            <person name="Courty P.E."/>
            <person name="Coutinho P.M."/>
            <person name="Delaruelle C."/>
            <person name="Detter J.C."/>
            <person name="Deveau A."/>
            <person name="DiFazio S."/>
            <person name="Duplessis S."/>
            <person name="Fraissinet-Tachet L."/>
            <person name="Lucic E."/>
            <person name="Frey-Klett P."/>
            <person name="Fourrey C."/>
            <person name="Feussner I."/>
            <person name="Gay G."/>
            <person name="Grimwood J."/>
            <person name="Hoegger P.J."/>
            <person name="Jain P."/>
            <person name="Kilaru S."/>
            <person name="Labbe J."/>
            <person name="Lin Y.C."/>
            <person name="Legue V."/>
            <person name="Le Tacon F."/>
            <person name="Marmeisse R."/>
            <person name="Melayah D."/>
            <person name="Montanini B."/>
            <person name="Muratet M."/>
            <person name="Nehls U."/>
            <person name="Niculita-Hirzel H."/>
            <person name="Oudot-Le Secq M.P."/>
            <person name="Peter M."/>
            <person name="Quesneville H."/>
            <person name="Rajashekar B."/>
            <person name="Reich M."/>
            <person name="Rouhier N."/>
            <person name="Schmutz J."/>
            <person name="Yin T."/>
            <person name="Chalot M."/>
            <person name="Henrissat B."/>
            <person name="Kuees U."/>
            <person name="Lucas S."/>
            <person name="Van de Peer Y."/>
            <person name="Podila G.K."/>
            <person name="Polle A."/>
            <person name="Pukkila P.J."/>
            <person name="Richardson P.M."/>
            <person name="Rouze P."/>
            <person name="Sanders I.R."/>
            <person name="Stajich J.E."/>
            <person name="Tunlid A."/>
            <person name="Tuskan G."/>
            <person name="Grigoriev I.V."/>
        </authorList>
    </citation>
    <scope>NUCLEOTIDE SEQUENCE [LARGE SCALE GENOMIC DNA]</scope>
    <source>
        <strain evidence="3">S238N-H82 / ATCC MYA-4686</strain>
    </source>
</reference>
<name>B0D416_LACBS</name>
<feature type="region of interest" description="Disordered" evidence="1">
    <location>
        <begin position="117"/>
        <end position="172"/>
    </location>
</feature>
<organism evidence="3">
    <name type="scientific">Laccaria bicolor (strain S238N-H82 / ATCC MYA-4686)</name>
    <name type="common">Bicoloured deceiver</name>
    <name type="synonym">Laccaria laccata var. bicolor</name>
    <dbReference type="NCBI Taxonomy" id="486041"/>
    <lineage>
        <taxon>Eukaryota</taxon>
        <taxon>Fungi</taxon>
        <taxon>Dikarya</taxon>
        <taxon>Basidiomycota</taxon>
        <taxon>Agaricomycotina</taxon>
        <taxon>Agaricomycetes</taxon>
        <taxon>Agaricomycetidae</taxon>
        <taxon>Agaricales</taxon>
        <taxon>Agaricineae</taxon>
        <taxon>Hydnangiaceae</taxon>
        <taxon>Laccaria</taxon>
    </lineage>
</organism>
<dbReference type="HOGENOM" id="CLU_606999_0_0_1"/>
<dbReference type="RefSeq" id="XP_001878948.1">
    <property type="nucleotide sequence ID" value="XM_001878913.1"/>
</dbReference>
<protein>
    <submittedName>
        <fullName evidence="2">Predicted protein</fullName>
    </submittedName>
</protein>
<dbReference type="KEGG" id="lbc:LACBIDRAFT_325162"/>
<feature type="compositionally biased region" description="Basic and acidic residues" evidence="1">
    <location>
        <begin position="367"/>
        <end position="402"/>
    </location>
</feature>
<dbReference type="EMBL" id="DS547097">
    <property type="protein sequence ID" value="EDR10498.1"/>
    <property type="molecule type" value="Genomic_DNA"/>
</dbReference>
<dbReference type="GeneID" id="6074309"/>
<gene>
    <name evidence="2" type="ORF">LACBIDRAFT_325162</name>
</gene>
<accession>B0D416</accession>
<sequence>MASVFLALPALTRLLRPLLLIHDIQVLLAKVYPTRMVSVFLELPALTLLLRLLLLNLIHDVQFQRSQPGQRARRRHLHPNSPLFSSCSKSFTTSKCSWPRCTHQGRRSVITFGSIDDPSAPISSSPAAAPPIKSEGVKLSHPVPYTPPQPGMSSVSSPPPTPSTASLPTTRLNINSNAFVPTGRAKITLKSADGQQVKLEKLTKTNPSSATTPLPVFRPGTPTRRRTRIRLETEDQRRKRLAEEEEKEQEKIRAKAQADEKVKPEKTPSSATTALPPQGSVYRQGSPGTPTRRPTSIRMETEDQRRKRLAEEEKKEQEKTRAKAEADEKVKLEKTPSSATTALPPQGSACGQGSLGTPTWRPTSIRMETEDQRRQRLAEEEEKEQEKTRAKAEADEKFKLEKTPSSATTALPPQGSVYRQGSLWTPTWRPTSIRMETEDQRRKRLAEEDEK</sequence>
<evidence type="ECO:0000313" key="2">
    <source>
        <dbReference type="EMBL" id="EDR10498.1"/>
    </source>
</evidence>
<evidence type="ECO:0000313" key="3">
    <source>
        <dbReference type="Proteomes" id="UP000001194"/>
    </source>
</evidence>
<feature type="compositionally biased region" description="Basic and acidic residues" evidence="1">
    <location>
        <begin position="299"/>
        <end position="334"/>
    </location>
</feature>
<feature type="compositionally biased region" description="Basic and acidic residues" evidence="1">
    <location>
        <begin position="248"/>
        <end position="266"/>
    </location>
</feature>
<dbReference type="Proteomes" id="UP000001194">
    <property type="component" value="Unassembled WGS sequence"/>
</dbReference>
<dbReference type="OrthoDB" id="3129738at2759"/>
<feature type="compositionally biased region" description="Polar residues" evidence="1">
    <location>
        <begin position="267"/>
        <end position="294"/>
    </location>
</feature>
<feature type="compositionally biased region" description="Polar residues" evidence="1">
    <location>
        <begin position="403"/>
        <end position="430"/>
    </location>
</feature>
<evidence type="ECO:0000256" key="1">
    <source>
        <dbReference type="SAM" id="MobiDB-lite"/>
    </source>
</evidence>
<dbReference type="AlphaFoldDB" id="B0D416"/>
<feature type="compositionally biased region" description="Polar residues" evidence="1">
    <location>
        <begin position="335"/>
        <end position="362"/>
    </location>
</feature>
<keyword evidence="3" id="KW-1185">Reference proteome</keyword>
<feature type="compositionally biased region" description="Low complexity" evidence="1">
    <location>
        <begin position="117"/>
        <end position="132"/>
    </location>
</feature>
<dbReference type="InParanoid" id="B0D416"/>